<protein>
    <submittedName>
        <fullName evidence="2">Ig-like domain-containing protein</fullName>
    </submittedName>
</protein>
<name>A0A9Q3UNH1_9GAMM</name>
<sequence length="1138" mass="122704">MTIRILNRTVAALSAAVILSACGGGGDSAEGRASDPSAQSQGLVYAFPGDGQTEVSTASPVILRFTSSVNVGDAMNGITLYEGGADGRAMSPEFEPVQGQPNNLMLVPEENDPFKPNQQYTLVIEDLPLGGNGTAENRTLQFTTRALHEGPKELVVTDMDDFRITGAFPNFDNDNLGGEQRFQAMDFSSFRFQMSQPVDRATAVYGESVTLTYGPDDTEVPATLLVDGRYLTVDPEPEYLDPSQTYELTLTGDLASTYGANFTERSLRFKPQDTSPRGEPTRLVQRLTVNEPSKLTGRDVNTVPVNGTLLGEDENVTQARADSVIAELGDATVFSRTTPIRLPKGTVLKGDAINPILIGGKVPAGFGSGEVTMTLLSDATGYLVQNRYMEDGENVSRMIQLMMDVGIATAEPRANGAFTQDLLHIELVGLADIDTSAGVLNVDAVSVVEPDILGQEYGYGLLSFQLQSYEDQTNAPQPIVDNSALSLQSWMPGENQDLQAPGQPIILNFNKQLDPKSLEGSITLQLNGEDIPFDYYADGSALVINPNEEQVLKSGASLTVRHLNGLQHSEEGNERIYSLAISGISALPEGGLDSDIQETFSLPVVVKDKQVVIPNTTQPILDDLIDHSPVVLSSYPGFPCALENDGRDLASGFAGKCQGAFGGIDDGTEFDNQPADDSIPVMTMPGRRPIIVQFSEEMNLETITLGGTFKIEEVESDGTSIKNVPGRLELFSKSLRFTPNAPWNVGSFYRYSLASSGYTIGQDPNGIPKMLADSDYQCGETAICDMAGLPLQTQVVGITTIEYIGDTGNERDYAVFTTGPEFNAGGPVMEQFFEGAEANNNVVQILNTMPVSDTNHNFFHERSNVGTSTNPGRSFGVYDYDVEEYGPTNISESASAEFDPNGVKPAKNSSKILSRYRSQDEAGVLVNGANLGCDYVFPTDQPLECPDQKFTYLSAGLIAEVTDELMDGALKVLIWPSQVVGTSIPLFGLADFGIFIPNPGVTGPQFLRMRFAPSGEVDGAGNEVRNQPIVAWIKDDPEDGLTLETELDLYVTAPYVTEYGVGSSANSSNLGSYPITMKMSGPVSFLDDGRMVVEQMNMEDVDIFLKLHGRKKGDFAGYVDLFIPGNGTRLNFVSEPIK</sequence>
<evidence type="ECO:0000313" key="2">
    <source>
        <dbReference type="EMBL" id="MCC4310566.1"/>
    </source>
</evidence>
<keyword evidence="1" id="KW-0732">Signal</keyword>
<evidence type="ECO:0000313" key="3">
    <source>
        <dbReference type="Proteomes" id="UP001108027"/>
    </source>
</evidence>
<dbReference type="RefSeq" id="WP_228235285.1">
    <property type="nucleotide sequence ID" value="NZ_ARXL01000012.1"/>
</dbReference>
<dbReference type="EMBL" id="JAJGNA010000045">
    <property type="protein sequence ID" value="MCC4310566.1"/>
    <property type="molecule type" value="Genomic_DNA"/>
</dbReference>
<feature type="chain" id="PRO_5040151973" evidence="1">
    <location>
        <begin position="24"/>
        <end position="1138"/>
    </location>
</feature>
<dbReference type="AlphaFoldDB" id="A0A9Q3UNH1"/>
<gene>
    <name evidence="2" type="ORF">LL252_18530</name>
</gene>
<proteinExistence type="predicted"/>
<evidence type="ECO:0000256" key="1">
    <source>
        <dbReference type="SAM" id="SignalP"/>
    </source>
</evidence>
<feature type="signal peptide" evidence="1">
    <location>
        <begin position="1"/>
        <end position="23"/>
    </location>
</feature>
<accession>A0A9Q3UNH1</accession>
<comment type="caution">
    <text evidence="2">The sequence shown here is derived from an EMBL/GenBank/DDBJ whole genome shotgun (WGS) entry which is preliminary data.</text>
</comment>
<keyword evidence="3" id="KW-1185">Reference proteome</keyword>
<reference evidence="2" key="1">
    <citation type="submission" date="2021-10" db="EMBL/GenBank/DDBJ databases">
        <title>The diversity and Nitrogen Metabolism of Culturable Nitrate-Utilizing Bacteria Within the Oxygen Minimum Zone of the Changjiang (Yangtze River)Estuary.</title>
        <authorList>
            <person name="Zhang D."/>
            <person name="Zheng J."/>
            <person name="Liu S."/>
            <person name="He W."/>
        </authorList>
    </citation>
    <scope>NUCLEOTIDE SEQUENCE</scope>
    <source>
        <strain evidence="2">FXH-223</strain>
    </source>
</reference>
<dbReference type="Proteomes" id="UP001108027">
    <property type="component" value="Unassembled WGS sequence"/>
</dbReference>
<organism evidence="2 3">
    <name type="scientific">Alloalcanivorax marinus</name>
    <dbReference type="NCBI Taxonomy" id="1177169"/>
    <lineage>
        <taxon>Bacteria</taxon>
        <taxon>Pseudomonadati</taxon>
        <taxon>Pseudomonadota</taxon>
        <taxon>Gammaproteobacteria</taxon>
        <taxon>Oceanospirillales</taxon>
        <taxon>Alcanivoracaceae</taxon>
        <taxon>Alloalcanivorax</taxon>
    </lineage>
</organism>
<dbReference type="PROSITE" id="PS51257">
    <property type="entry name" value="PROKAR_LIPOPROTEIN"/>
    <property type="match status" value="1"/>
</dbReference>